<evidence type="ECO:0000259" key="1">
    <source>
        <dbReference type="PROSITE" id="PS50042"/>
    </source>
</evidence>
<keyword evidence="3" id="KW-1185">Reference proteome</keyword>
<dbReference type="InterPro" id="IPR018490">
    <property type="entry name" value="cNMP-bd_dom_sf"/>
</dbReference>
<reference evidence="3" key="1">
    <citation type="submission" date="2016-10" db="EMBL/GenBank/DDBJ databases">
        <authorList>
            <person name="Varghese N."/>
            <person name="Submissions S."/>
        </authorList>
    </citation>
    <scope>NUCLEOTIDE SEQUENCE [LARGE SCALE GENOMIC DNA]</scope>
    <source>
        <strain evidence="3">CGMCC 1.9150</strain>
    </source>
</reference>
<evidence type="ECO:0000313" key="3">
    <source>
        <dbReference type="Proteomes" id="UP000198807"/>
    </source>
</evidence>
<dbReference type="Proteomes" id="UP000198807">
    <property type="component" value="Unassembled WGS sequence"/>
</dbReference>
<name>A0A1H7QY05_9GAMM</name>
<dbReference type="Gene3D" id="2.60.120.10">
    <property type="entry name" value="Jelly Rolls"/>
    <property type="match status" value="1"/>
</dbReference>
<gene>
    <name evidence="2" type="ORF">SAMN04488129_11172</name>
</gene>
<accession>A0A1H7QY05</accession>
<organism evidence="2 3">
    <name type="scientific">Halomonas daqiaonensis</name>
    <dbReference type="NCBI Taxonomy" id="650850"/>
    <lineage>
        <taxon>Bacteria</taxon>
        <taxon>Pseudomonadati</taxon>
        <taxon>Pseudomonadota</taxon>
        <taxon>Gammaproteobacteria</taxon>
        <taxon>Oceanospirillales</taxon>
        <taxon>Halomonadaceae</taxon>
        <taxon>Halomonas</taxon>
    </lineage>
</organism>
<dbReference type="PROSITE" id="PS50042">
    <property type="entry name" value="CNMP_BINDING_3"/>
    <property type="match status" value="1"/>
</dbReference>
<dbReference type="AlphaFoldDB" id="A0A1H7QY05"/>
<dbReference type="STRING" id="650850.SAMN04488129_11172"/>
<dbReference type="EMBL" id="FOBC01000011">
    <property type="protein sequence ID" value="SEL52197.1"/>
    <property type="molecule type" value="Genomic_DNA"/>
</dbReference>
<dbReference type="InterPro" id="IPR014710">
    <property type="entry name" value="RmlC-like_jellyroll"/>
</dbReference>
<dbReference type="SUPFAM" id="SSF51206">
    <property type="entry name" value="cAMP-binding domain-like"/>
    <property type="match status" value="1"/>
</dbReference>
<sequence>MAQPHDPRRNNLLEALTTEEYQRLEPNLERVDLTLGASLVESGEKMKYVYFPTDSIVSLLCVMEEGDSTEIAVVGAEGIVGISLFMGGETTPQPCHRAECRHRLSPQGTATQA</sequence>
<dbReference type="InterPro" id="IPR000595">
    <property type="entry name" value="cNMP-bd_dom"/>
</dbReference>
<dbReference type="RefSeq" id="WP_244516181.1">
    <property type="nucleotide sequence ID" value="NZ_FOBC01000011.1"/>
</dbReference>
<evidence type="ECO:0000313" key="2">
    <source>
        <dbReference type="EMBL" id="SEL52197.1"/>
    </source>
</evidence>
<proteinExistence type="predicted"/>
<feature type="domain" description="Cyclic nucleotide-binding" evidence="1">
    <location>
        <begin position="12"/>
        <end position="81"/>
    </location>
</feature>
<protein>
    <recommendedName>
        <fullName evidence="1">Cyclic nucleotide-binding domain-containing protein</fullName>
    </recommendedName>
</protein>